<evidence type="ECO:0000313" key="1">
    <source>
        <dbReference type="EMBL" id="KAJ8498886.1"/>
    </source>
</evidence>
<dbReference type="EMBL" id="JAQQAF010000003">
    <property type="protein sequence ID" value="KAJ8498886.1"/>
    <property type="molecule type" value="Genomic_DNA"/>
</dbReference>
<dbReference type="Proteomes" id="UP001222027">
    <property type="component" value="Unassembled WGS sequence"/>
</dbReference>
<comment type="caution">
    <text evidence="1">The sequence shown here is derived from an EMBL/GenBank/DDBJ whole genome shotgun (WGS) entry which is preliminary data.</text>
</comment>
<reference evidence="1 2" key="1">
    <citation type="submission" date="2022-12" db="EMBL/GenBank/DDBJ databases">
        <title>Chromosome-scale assembly of the Ensete ventricosum genome.</title>
        <authorList>
            <person name="Dussert Y."/>
            <person name="Stocks J."/>
            <person name="Wendawek A."/>
            <person name="Woldeyes F."/>
            <person name="Nichols R.A."/>
            <person name="Borrell J.S."/>
        </authorList>
    </citation>
    <scope>NUCLEOTIDE SEQUENCE [LARGE SCALE GENOMIC DNA]</scope>
    <source>
        <strain evidence="2">cv. Maze</strain>
        <tissue evidence="1">Seeds</tissue>
    </source>
</reference>
<dbReference type="AlphaFoldDB" id="A0AAV8R8V4"/>
<evidence type="ECO:0000313" key="2">
    <source>
        <dbReference type="Proteomes" id="UP001222027"/>
    </source>
</evidence>
<keyword evidence="2" id="KW-1185">Reference proteome</keyword>
<protein>
    <recommendedName>
        <fullName evidence="3">Plastocyanin-like domain-containing protein</fullName>
    </recommendedName>
</protein>
<gene>
    <name evidence="1" type="ORF">OPV22_009438</name>
</gene>
<proteinExistence type="predicted"/>
<sequence length="112" mass="12428">MFAHLVWEATAWGGRRWLQLKASESQARPDAAVRASGRVTPNFTVTLADNRAFPAGTHRHHDRIALLLLANDVPTDTCPNLLFRPLRGPIPRDGHRQLCTVLTGGTRDPLPF</sequence>
<accession>A0AAV8R8V4</accession>
<evidence type="ECO:0008006" key="3">
    <source>
        <dbReference type="Google" id="ProtNLM"/>
    </source>
</evidence>
<name>A0AAV8R8V4_ENSVE</name>
<organism evidence="1 2">
    <name type="scientific">Ensete ventricosum</name>
    <name type="common">Abyssinian banana</name>
    <name type="synonym">Musa ensete</name>
    <dbReference type="NCBI Taxonomy" id="4639"/>
    <lineage>
        <taxon>Eukaryota</taxon>
        <taxon>Viridiplantae</taxon>
        <taxon>Streptophyta</taxon>
        <taxon>Embryophyta</taxon>
        <taxon>Tracheophyta</taxon>
        <taxon>Spermatophyta</taxon>
        <taxon>Magnoliopsida</taxon>
        <taxon>Liliopsida</taxon>
        <taxon>Zingiberales</taxon>
        <taxon>Musaceae</taxon>
        <taxon>Ensete</taxon>
    </lineage>
</organism>